<dbReference type="EMBL" id="QFXC01000011">
    <property type="protein sequence ID" value="RDH83082.1"/>
    <property type="molecule type" value="Genomic_DNA"/>
</dbReference>
<gene>
    <name evidence="1" type="ORF">DIZ80_12550</name>
</gene>
<evidence type="ECO:0000313" key="1">
    <source>
        <dbReference type="EMBL" id="RDH83082.1"/>
    </source>
</evidence>
<dbReference type="AlphaFoldDB" id="A0A370DDU1"/>
<reference evidence="1 2" key="1">
    <citation type="journal article" date="2018" name="ISME J.">
        <title>Endosymbiont genomes yield clues of tubeworm success.</title>
        <authorList>
            <person name="Li Y."/>
            <person name="Liles M.R."/>
            <person name="Halanych K.M."/>
        </authorList>
    </citation>
    <scope>NUCLEOTIDE SEQUENCE [LARGE SCALE GENOMIC DNA]</scope>
    <source>
        <strain evidence="1">A1464</strain>
    </source>
</reference>
<evidence type="ECO:0000313" key="2">
    <source>
        <dbReference type="Proteomes" id="UP000254266"/>
    </source>
</evidence>
<proteinExistence type="predicted"/>
<accession>A0A370DDU1</accession>
<organism evidence="1 2">
    <name type="scientific">endosymbiont of Galathealinum brachiosum</name>
    <dbReference type="NCBI Taxonomy" id="2200906"/>
    <lineage>
        <taxon>Bacteria</taxon>
        <taxon>Pseudomonadati</taxon>
        <taxon>Pseudomonadota</taxon>
        <taxon>Gammaproteobacteria</taxon>
        <taxon>sulfur-oxidizing symbionts</taxon>
    </lineage>
</organism>
<evidence type="ECO:0008006" key="3">
    <source>
        <dbReference type="Google" id="ProtNLM"/>
    </source>
</evidence>
<dbReference type="Proteomes" id="UP000254266">
    <property type="component" value="Unassembled WGS sequence"/>
</dbReference>
<protein>
    <recommendedName>
        <fullName evidence="3">Transcriptional regulator</fullName>
    </recommendedName>
</protein>
<keyword evidence="2" id="KW-1185">Reference proteome</keyword>
<sequence>MSASIYPTVPFNISVHDPKPDLRELHLTFTPEFQQMTVIQRLESLRAYIESMVEQAKTTTDDGGQRGLMMVIDLTEQLLPHIQSESMPLHQTLIVEMGDGADGSSLEELLG</sequence>
<name>A0A370DDU1_9GAMM</name>
<comment type="caution">
    <text evidence="1">The sequence shown here is derived from an EMBL/GenBank/DDBJ whole genome shotgun (WGS) entry which is preliminary data.</text>
</comment>